<feature type="domain" description="NIPSNAP" evidence="2">
    <location>
        <begin position="166"/>
        <end position="269"/>
    </location>
</feature>
<feature type="signal peptide" evidence="1">
    <location>
        <begin position="1"/>
        <end position="29"/>
    </location>
</feature>
<dbReference type="AlphaFoldDB" id="A0A518I0D3"/>
<sequence length="270" mass="29578" precursor="true">MKKTPRRNVLITAASLLTLTLFGPGATRAAETGTPMTKQLYEVRTYLLGDNGDAAAVDRYLQHALLPALGRLNIGPVGVFSPASNDTNDRDSIIVVIPAKSAEELAGLSTRLQNDEQYLADAKPYLERGPQDAPFARISSELLVAMDCMPTLNVPAGTLDNNDRVYELRLYESANERLGDLKVDMFNNGEVPIFLDCGIAPIFIGQAVIGPQTPNLTYLTVYPNDAARLKAWDAFRAHADWQVLKNVAKYKGTVSKIDKHILTAKPYSQM</sequence>
<evidence type="ECO:0000259" key="2">
    <source>
        <dbReference type="Pfam" id="PF07978"/>
    </source>
</evidence>
<dbReference type="InterPro" id="IPR012577">
    <property type="entry name" value="NIPSNAP"/>
</dbReference>
<dbReference type="Pfam" id="PF07978">
    <property type="entry name" value="NIPSNAP"/>
    <property type="match status" value="1"/>
</dbReference>
<proteinExistence type="predicted"/>
<evidence type="ECO:0000313" key="3">
    <source>
        <dbReference type="EMBL" id="QDV46552.1"/>
    </source>
</evidence>
<dbReference type="SUPFAM" id="SSF54909">
    <property type="entry name" value="Dimeric alpha+beta barrel"/>
    <property type="match status" value="1"/>
</dbReference>
<dbReference type="EMBL" id="CP037423">
    <property type="protein sequence ID" value="QDV46552.1"/>
    <property type="molecule type" value="Genomic_DNA"/>
</dbReference>
<dbReference type="KEGG" id="snep:Enr13x_64610"/>
<dbReference type="Gene3D" id="3.30.70.100">
    <property type="match status" value="2"/>
</dbReference>
<evidence type="ECO:0000313" key="4">
    <source>
        <dbReference type="Proteomes" id="UP000319004"/>
    </source>
</evidence>
<accession>A0A518I0D3</accession>
<keyword evidence="4" id="KW-1185">Reference proteome</keyword>
<reference evidence="3 4" key="1">
    <citation type="submission" date="2019-03" db="EMBL/GenBank/DDBJ databases">
        <title>Deep-cultivation of Planctomycetes and their phenomic and genomic characterization uncovers novel biology.</title>
        <authorList>
            <person name="Wiegand S."/>
            <person name="Jogler M."/>
            <person name="Boedeker C."/>
            <person name="Pinto D."/>
            <person name="Vollmers J."/>
            <person name="Rivas-Marin E."/>
            <person name="Kohn T."/>
            <person name="Peeters S.H."/>
            <person name="Heuer A."/>
            <person name="Rast P."/>
            <person name="Oberbeckmann S."/>
            <person name="Bunk B."/>
            <person name="Jeske O."/>
            <person name="Meyerdierks A."/>
            <person name="Storesund J.E."/>
            <person name="Kallscheuer N."/>
            <person name="Luecker S."/>
            <person name="Lage O.M."/>
            <person name="Pohl T."/>
            <person name="Merkel B.J."/>
            <person name="Hornburger P."/>
            <person name="Mueller R.-W."/>
            <person name="Bruemmer F."/>
            <person name="Labrenz M."/>
            <person name="Spormann A.M."/>
            <person name="Op den Camp H."/>
            <person name="Overmann J."/>
            <person name="Amann R."/>
            <person name="Jetten M.S.M."/>
            <person name="Mascher T."/>
            <person name="Medema M.H."/>
            <person name="Devos D.P."/>
            <person name="Kaster A.-K."/>
            <person name="Ovreas L."/>
            <person name="Rohde M."/>
            <person name="Galperin M.Y."/>
            <person name="Jogler C."/>
        </authorList>
    </citation>
    <scope>NUCLEOTIDE SEQUENCE [LARGE SCALE GENOMIC DNA]</scope>
    <source>
        <strain evidence="3 4">Enr13</strain>
    </source>
</reference>
<name>A0A518I0D3_9BACT</name>
<gene>
    <name evidence="3" type="ORF">Enr13x_64610</name>
</gene>
<dbReference type="InterPro" id="IPR011008">
    <property type="entry name" value="Dimeric_a/b-barrel"/>
</dbReference>
<protein>
    <recommendedName>
        <fullName evidence="2">NIPSNAP domain-containing protein</fullName>
    </recommendedName>
</protein>
<keyword evidence="1" id="KW-0732">Signal</keyword>
<organism evidence="3 4">
    <name type="scientific">Stieleria neptunia</name>
    <dbReference type="NCBI Taxonomy" id="2527979"/>
    <lineage>
        <taxon>Bacteria</taxon>
        <taxon>Pseudomonadati</taxon>
        <taxon>Planctomycetota</taxon>
        <taxon>Planctomycetia</taxon>
        <taxon>Pirellulales</taxon>
        <taxon>Pirellulaceae</taxon>
        <taxon>Stieleria</taxon>
    </lineage>
</organism>
<feature type="chain" id="PRO_5021894962" description="NIPSNAP domain-containing protein" evidence="1">
    <location>
        <begin position="30"/>
        <end position="270"/>
    </location>
</feature>
<evidence type="ECO:0000256" key="1">
    <source>
        <dbReference type="SAM" id="SignalP"/>
    </source>
</evidence>
<dbReference type="Proteomes" id="UP000319004">
    <property type="component" value="Chromosome"/>
</dbReference>